<dbReference type="InterPro" id="IPR011042">
    <property type="entry name" value="6-blade_b-propeller_TolB-like"/>
</dbReference>
<keyword evidence="2 6" id="KW-0645">Protease</keyword>
<reference evidence="11" key="1">
    <citation type="journal article" date="2017" name="Med. Chem. Commun.">
        <title>Nonomuraea sp. ATCC 55076 harbours the largest actinomycete chromosome to date and the kistamicin biosynthetic gene cluster.</title>
        <authorList>
            <person name="Nazari B."/>
            <person name="Forneris C.C."/>
            <person name="Gibson M.I."/>
            <person name="Moon K."/>
            <person name="Schramma K.R."/>
            <person name="Seyedsayamdost M.R."/>
        </authorList>
    </citation>
    <scope>NUCLEOTIDE SEQUENCE [LARGE SCALE GENOMIC DNA]</scope>
    <source>
        <strain evidence="11">ATCC 55076</strain>
    </source>
</reference>
<feature type="active site" description="Charge relay system" evidence="5 6">
    <location>
        <position position="248"/>
    </location>
</feature>
<protein>
    <recommendedName>
        <fullName evidence="9">Peptidase S8/S53 domain-containing protein</fullName>
    </recommendedName>
</protein>
<dbReference type="PANTHER" id="PTHR43806:SF11">
    <property type="entry name" value="CEREVISIN-RELATED"/>
    <property type="match status" value="1"/>
</dbReference>
<dbReference type="Gene3D" id="2.120.10.30">
    <property type="entry name" value="TolB, C-terminal domain"/>
    <property type="match status" value="2"/>
</dbReference>
<dbReference type="EMBL" id="CP017717">
    <property type="protein sequence ID" value="AQZ64340.1"/>
    <property type="molecule type" value="Genomic_DNA"/>
</dbReference>
<dbReference type="InterPro" id="IPR015500">
    <property type="entry name" value="Peptidase_S8_subtilisin-rel"/>
</dbReference>
<name>A0A1V0A2A7_9ACTN</name>
<dbReference type="InterPro" id="IPR000209">
    <property type="entry name" value="Peptidase_S8/S53_dom"/>
</dbReference>
<dbReference type="GO" id="GO:0006508">
    <property type="term" value="P:proteolysis"/>
    <property type="evidence" value="ECO:0007669"/>
    <property type="project" value="UniProtKB-KW"/>
</dbReference>
<dbReference type="PROSITE" id="PS51892">
    <property type="entry name" value="SUBTILASE"/>
    <property type="match status" value="1"/>
</dbReference>
<feature type="region of interest" description="Disordered" evidence="8">
    <location>
        <begin position="997"/>
        <end position="1016"/>
    </location>
</feature>
<evidence type="ECO:0000313" key="10">
    <source>
        <dbReference type="EMBL" id="AQZ64340.1"/>
    </source>
</evidence>
<accession>A0A1V0A2A7</accession>
<dbReference type="Pfam" id="PF07676">
    <property type="entry name" value="PD40"/>
    <property type="match status" value="2"/>
</dbReference>
<dbReference type="GO" id="GO:0004252">
    <property type="term" value="F:serine-type endopeptidase activity"/>
    <property type="evidence" value="ECO:0007669"/>
    <property type="project" value="UniProtKB-UniRule"/>
</dbReference>
<evidence type="ECO:0000256" key="5">
    <source>
        <dbReference type="PIRSR" id="PIRSR615500-1"/>
    </source>
</evidence>
<dbReference type="SUPFAM" id="SSF52743">
    <property type="entry name" value="Subtilisin-like"/>
    <property type="match status" value="1"/>
</dbReference>
<dbReference type="SUPFAM" id="SSF82171">
    <property type="entry name" value="DPP6 N-terminal domain-like"/>
    <property type="match status" value="1"/>
</dbReference>
<dbReference type="Gene3D" id="2.60.40.1120">
    <property type="entry name" value="Carboxypeptidase-like, regulatory domain"/>
    <property type="match status" value="2"/>
</dbReference>
<dbReference type="InterPro" id="IPR023827">
    <property type="entry name" value="Peptidase_S8_Asp-AS"/>
</dbReference>
<feature type="active site" description="Charge relay system" evidence="5 6">
    <location>
        <position position="429"/>
    </location>
</feature>
<dbReference type="InterPro" id="IPR022398">
    <property type="entry name" value="Peptidase_S8_His-AS"/>
</dbReference>
<gene>
    <name evidence="10" type="ORF">BKM31_25325</name>
</gene>
<dbReference type="PROSITE" id="PS00138">
    <property type="entry name" value="SUBTILASE_SER"/>
    <property type="match status" value="1"/>
</dbReference>
<dbReference type="PRINTS" id="PR00723">
    <property type="entry name" value="SUBTILISIN"/>
</dbReference>
<dbReference type="PROSITE" id="PS00136">
    <property type="entry name" value="SUBTILASE_ASP"/>
    <property type="match status" value="1"/>
</dbReference>
<dbReference type="PROSITE" id="PS00137">
    <property type="entry name" value="SUBTILASE_HIS"/>
    <property type="match status" value="1"/>
</dbReference>
<keyword evidence="11" id="KW-1185">Reference proteome</keyword>
<proteinExistence type="inferred from homology"/>
<evidence type="ECO:0000256" key="8">
    <source>
        <dbReference type="SAM" id="MobiDB-lite"/>
    </source>
</evidence>
<dbReference type="RefSeq" id="WP_080040539.1">
    <property type="nucleotide sequence ID" value="NZ_CP017717.1"/>
</dbReference>
<evidence type="ECO:0000256" key="7">
    <source>
        <dbReference type="RuleBase" id="RU003355"/>
    </source>
</evidence>
<evidence type="ECO:0000256" key="3">
    <source>
        <dbReference type="ARBA" id="ARBA00022801"/>
    </source>
</evidence>
<comment type="similarity">
    <text evidence="1 6 7">Belongs to the peptidase S8 family.</text>
</comment>
<dbReference type="Proteomes" id="UP000190797">
    <property type="component" value="Chromosome"/>
</dbReference>
<evidence type="ECO:0000313" key="11">
    <source>
        <dbReference type="Proteomes" id="UP000190797"/>
    </source>
</evidence>
<dbReference type="InterPro" id="IPR036852">
    <property type="entry name" value="Peptidase_S8/S53_dom_sf"/>
</dbReference>
<sequence length="1139" mass="118033">MPLTSRRSAGRRLLAAVLPAVVMTSGTYGMIVASPARAETATVAPGSEPKIDAKLVEQMSSARGRLEAVVVLRTAQEPPPVKSAAESAAEARAALAESAAPVQDPVAAFVRSRGDQVVNTFWLKNMILVRATSGTLGALAELDLVERIIPNFTLTAPEPSKAAAPKLAGATTWGLAKIGADRVQDERGLTGKGVRVAVLDTGIDVTHPDLKGKLVSTDAADPKAPGGWIEFDADGKPVASEPHDSAYHGTHVAGTIAGGDASGTRIGVAPGAKLMAGLVIPGGRGTLAQVIAGMQWALAPYKADGTPAGEPADVVSMSLGAEGYADELVEPARNIYRAGAFPSFAIGNECSPGGSGSPGNVYEAVAVGATDANDDVPDFSCGGVVKRTDWFDAPPEWPDEYVVPDVSAPGVDVVSAIPGGQYAALNGTSMATPHVSGTVALMLEARPGLTVAAAEEILAGTSVSDDRYGPRPNPRVGRGRIDAYAAVAEAALTSGVRGVVTDERSHRPLSGVKVARADGRGTVTDADGRFELRLPAGTHTLTLSRFGYVTASKTFRVRADRLSDVRLELERTRWSTVSGRVTYEPTGASVPGATVTVLNVPDVLTGTTDANGRYTIKDVPAGDHQVAAHAAGVSRSDPVAVTVGRGRAGADVVLPRRPRTERLSLGPDGRQGNHDAWWPELSGDGNVVVFASFASNLTDDEDTNGELDIFATDRRTRETRRVSVPSGGGLADAFSLSPTVSRDGRFVGFNSGATNLVPGDTNELSDAFVHDRQTGTTELLSVAPDGTPADGPSGPPRFSADGRFAVFDSDAANLVPGDTNGRTDVFLRDRQAGTTWRLSVTRDGAQADGNSREPTISADGRYVAFQSSADALTAGDANGVIDSYVLDRQTGTLTRLAVPFPDEETTGPVISASGNAVAFTNGAGLGELYVQVLGSGKSALVSATTGGRPARAMSFAPTLTADGSRVAFYSDSPELVAGDTNGRDDVFVRDVAAGTTTRLSTGPRGEEGDGRAGLPSISEDGRYVAFESGSANLAEGDTNHRDDVFVHDLVAGPEALFTVSGLEISGSREVRVRALVKNVGERAGSYEAVLVVDGEEVRRRSVPLASGRSTTVAFDVRRMAAGPHTVELGPLSGRFTVKR</sequence>
<dbReference type="AlphaFoldDB" id="A0A1V0A2A7"/>
<dbReference type="STRING" id="1909395.BKM31_25325"/>
<evidence type="ECO:0000256" key="6">
    <source>
        <dbReference type="PROSITE-ProRule" id="PRU01240"/>
    </source>
</evidence>
<dbReference type="Pfam" id="PF00082">
    <property type="entry name" value="Peptidase_S8"/>
    <property type="match status" value="1"/>
</dbReference>
<dbReference type="SUPFAM" id="SSF49464">
    <property type="entry name" value="Carboxypeptidase regulatory domain-like"/>
    <property type="match status" value="2"/>
</dbReference>
<organism evidence="10 11">
    <name type="scientific">[Actinomadura] parvosata subsp. kistnae</name>
    <dbReference type="NCBI Taxonomy" id="1909395"/>
    <lineage>
        <taxon>Bacteria</taxon>
        <taxon>Bacillati</taxon>
        <taxon>Actinomycetota</taxon>
        <taxon>Actinomycetes</taxon>
        <taxon>Streptosporangiales</taxon>
        <taxon>Streptosporangiaceae</taxon>
        <taxon>Nonomuraea</taxon>
    </lineage>
</organism>
<feature type="domain" description="Peptidase S8/S53" evidence="9">
    <location>
        <begin position="191"/>
        <end position="470"/>
    </location>
</feature>
<evidence type="ECO:0000256" key="4">
    <source>
        <dbReference type="ARBA" id="ARBA00022825"/>
    </source>
</evidence>
<feature type="active site" description="Charge relay system" evidence="5 6">
    <location>
        <position position="200"/>
    </location>
</feature>
<keyword evidence="3 6" id="KW-0378">Hydrolase</keyword>
<dbReference type="Gene3D" id="3.40.50.200">
    <property type="entry name" value="Peptidase S8/S53 domain"/>
    <property type="match status" value="1"/>
</dbReference>
<evidence type="ECO:0000256" key="1">
    <source>
        <dbReference type="ARBA" id="ARBA00011073"/>
    </source>
</evidence>
<dbReference type="PANTHER" id="PTHR43806">
    <property type="entry name" value="PEPTIDASE S8"/>
    <property type="match status" value="1"/>
</dbReference>
<evidence type="ECO:0000259" key="9">
    <source>
        <dbReference type="Pfam" id="PF00082"/>
    </source>
</evidence>
<dbReference type="InterPro" id="IPR008969">
    <property type="entry name" value="CarboxyPept-like_regulatory"/>
</dbReference>
<dbReference type="OrthoDB" id="5240813at2"/>
<keyword evidence="4 6" id="KW-0720">Serine protease</keyword>
<dbReference type="InterPro" id="IPR011659">
    <property type="entry name" value="WD40"/>
</dbReference>
<dbReference type="InterPro" id="IPR023828">
    <property type="entry name" value="Peptidase_S8_Ser-AS"/>
</dbReference>
<evidence type="ECO:0000256" key="2">
    <source>
        <dbReference type="ARBA" id="ARBA00022670"/>
    </source>
</evidence>
<dbReference type="Pfam" id="PF13620">
    <property type="entry name" value="CarboxypepD_reg"/>
    <property type="match status" value="2"/>
</dbReference>
<dbReference type="KEGG" id="noa:BKM31_25325"/>
<dbReference type="InterPro" id="IPR050131">
    <property type="entry name" value="Peptidase_S8_subtilisin-like"/>
</dbReference>